<protein>
    <submittedName>
        <fullName evidence="2">Uncharacterized protein</fullName>
    </submittedName>
</protein>
<keyword evidence="1" id="KW-0812">Transmembrane</keyword>
<dbReference type="Proteomes" id="UP000094527">
    <property type="component" value="Unassembled WGS sequence"/>
</dbReference>
<evidence type="ECO:0000256" key="1">
    <source>
        <dbReference type="SAM" id="Phobius"/>
    </source>
</evidence>
<feature type="transmembrane region" description="Helical" evidence="1">
    <location>
        <begin position="236"/>
        <end position="257"/>
    </location>
</feature>
<organism evidence="2 3">
    <name type="scientific">Orchesella cincta</name>
    <name type="common">Springtail</name>
    <name type="synonym">Podura cincta</name>
    <dbReference type="NCBI Taxonomy" id="48709"/>
    <lineage>
        <taxon>Eukaryota</taxon>
        <taxon>Metazoa</taxon>
        <taxon>Ecdysozoa</taxon>
        <taxon>Arthropoda</taxon>
        <taxon>Hexapoda</taxon>
        <taxon>Collembola</taxon>
        <taxon>Entomobryomorpha</taxon>
        <taxon>Entomobryoidea</taxon>
        <taxon>Orchesellidae</taxon>
        <taxon>Orchesellinae</taxon>
        <taxon>Orchesella</taxon>
    </lineage>
</organism>
<sequence length="278" mass="31449">MNMAANTASGPIQLASQYRIDTPETINDMEMRPLTSAPEDDFHSTLINGCSCNYHIGETLAKLKRQRAPAQNCNGSTEQIQRSTDVPDCLQRPCDIISPPESTERTVVRLKKVDDWAEVFRSYWPQLVQKTNNNKGLVLSQAIQNKPVLLNAFLTMLNNCIFFQQENPTQGTLIGIDLKFLLEKLEVKSNFRESYVLDHLIKELEDSDSKNRILAHPLVKTVATLKCQKHKLLSKIAVGFHTLFAFLFTICTFITLWKHPFVLTVTPNILNGIHWGGP</sequence>
<name>A0A1D2M8Q3_ORCCI</name>
<accession>A0A1D2M8Q3</accession>
<reference evidence="2 3" key="1">
    <citation type="journal article" date="2016" name="Genome Biol. Evol.">
        <title>Gene Family Evolution Reflects Adaptation to Soil Environmental Stressors in the Genome of the Collembolan Orchesella cincta.</title>
        <authorList>
            <person name="Faddeeva-Vakhrusheva A."/>
            <person name="Derks M.F."/>
            <person name="Anvar S.Y."/>
            <person name="Agamennone V."/>
            <person name="Suring W."/>
            <person name="Smit S."/>
            <person name="van Straalen N.M."/>
            <person name="Roelofs D."/>
        </authorList>
    </citation>
    <scope>NUCLEOTIDE SEQUENCE [LARGE SCALE GENOMIC DNA]</scope>
    <source>
        <tissue evidence="2">Mixed pool</tissue>
    </source>
</reference>
<evidence type="ECO:0000313" key="3">
    <source>
        <dbReference type="Proteomes" id="UP000094527"/>
    </source>
</evidence>
<comment type="caution">
    <text evidence="2">The sequence shown here is derived from an EMBL/GenBank/DDBJ whole genome shotgun (WGS) entry which is preliminary data.</text>
</comment>
<gene>
    <name evidence="2" type="ORF">Ocin01_17316</name>
</gene>
<proteinExistence type="predicted"/>
<keyword evidence="1" id="KW-1133">Transmembrane helix</keyword>
<evidence type="ECO:0000313" key="2">
    <source>
        <dbReference type="EMBL" id="ODM89366.1"/>
    </source>
</evidence>
<dbReference type="EMBL" id="LJIJ01002691">
    <property type="protein sequence ID" value="ODM89366.1"/>
    <property type="molecule type" value="Genomic_DNA"/>
</dbReference>
<keyword evidence="1" id="KW-0472">Membrane</keyword>
<keyword evidence="3" id="KW-1185">Reference proteome</keyword>
<dbReference type="AlphaFoldDB" id="A0A1D2M8Q3"/>